<dbReference type="STRING" id="1073327.SAMN04488108_0377"/>
<proteinExistence type="predicted"/>
<keyword evidence="2" id="KW-1185">Reference proteome</keyword>
<dbReference type="EMBL" id="FRXN01000001">
    <property type="protein sequence ID" value="SHO59807.1"/>
    <property type="molecule type" value="Genomic_DNA"/>
</dbReference>
<evidence type="ECO:0008006" key="3">
    <source>
        <dbReference type="Google" id="ProtNLM"/>
    </source>
</evidence>
<protein>
    <recommendedName>
        <fullName evidence="3">BetR domain-containing protein</fullName>
    </recommendedName>
</protein>
<name>A0A1M7Z4C7_9BACT</name>
<evidence type="ECO:0000313" key="1">
    <source>
        <dbReference type="EMBL" id="SHO59807.1"/>
    </source>
</evidence>
<sequence>MDIQANFFQIIKSSIPSYSSLVDEISDTLNISQDSAYRRIRGEKLLDFKEIELLASKFNISIDQVLGSNSNTIVFQGAQNSFDDGNFLNWMKNVLAQLEMVQSFSKKHIYFLLKDIPPWYHYYHPELASFKCFFWMKSILFNESLKGQRFSIEKSTFPGLSELSQKILKASNNINTTEIWNLEGINTTLRQIDLYHEMGIIEKKEDTVKLYQCMIEVVDHLERMAEHGKKFMPNSTVTEEMADYHFFVNEFVLGDNTFFVEIDGKKITYLNYSVIYFVGTTDQTFNEGMHQNLQNLIQKSSQISKVGEKDRKQFFNKLRSKVQRRIDLL</sequence>
<dbReference type="AlphaFoldDB" id="A0A1M7Z4C7"/>
<gene>
    <name evidence="1" type="ORF">SAMN04488108_0377</name>
</gene>
<dbReference type="RefSeq" id="WP_073570049.1">
    <property type="nucleotide sequence ID" value="NZ_FRXN01000001.1"/>
</dbReference>
<reference evidence="2" key="1">
    <citation type="submission" date="2016-12" db="EMBL/GenBank/DDBJ databases">
        <authorList>
            <person name="Varghese N."/>
            <person name="Submissions S."/>
        </authorList>
    </citation>
    <scope>NUCLEOTIDE SEQUENCE [LARGE SCALE GENOMIC DNA]</scope>
    <source>
        <strain evidence="2">DSM 25035</strain>
    </source>
</reference>
<organism evidence="1 2">
    <name type="scientific">Algoriphagus zhangzhouensis</name>
    <dbReference type="NCBI Taxonomy" id="1073327"/>
    <lineage>
        <taxon>Bacteria</taxon>
        <taxon>Pseudomonadati</taxon>
        <taxon>Bacteroidota</taxon>
        <taxon>Cytophagia</taxon>
        <taxon>Cytophagales</taxon>
        <taxon>Cyclobacteriaceae</taxon>
        <taxon>Algoriphagus</taxon>
    </lineage>
</organism>
<accession>A0A1M7Z4C7</accession>
<dbReference type="OrthoDB" id="1098026at2"/>
<evidence type="ECO:0000313" key="2">
    <source>
        <dbReference type="Proteomes" id="UP000184609"/>
    </source>
</evidence>
<dbReference type="Proteomes" id="UP000184609">
    <property type="component" value="Unassembled WGS sequence"/>
</dbReference>